<evidence type="ECO:0000313" key="3">
    <source>
        <dbReference type="Proteomes" id="UP001515480"/>
    </source>
</evidence>
<organism evidence="2 3">
    <name type="scientific">Prymnesium parvum</name>
    <name type="common">Toxic golden alga</name>
    <dbReference type="NCBI Taxonomy" id="97485"/>
    <lineage>
        <taxon>Eukaryota</taxon>
        <taxon>Haptista</taxon>
        <taxon>Haptophyta</taxon>
        <taxon>Prymnesiophyceae</taxon>
        <taxon>Prymnesiales</taxon>
        <taxon>Prymnesiaceae</taxon>
        <taxon>Prymnesium</taxon>
    </lineage>
</organism>
<evidence type="ECO:0000313" key="2">
    <source>
        <dbReference type="EMBL" id="KAL1527739.1"/>
    </source>
</evidence>
<gene>
    <name evidence="2" type="ORF">AB1Y20_009124</name>
</gene>
<proteinExistence type="predicted"/>
<comment type="caution">
    <text evidence="2">The sequence shown here is derived from an EMBL/GenBank/DDBJ whole genome shotgun (WGS) entry which is preliminary data.</text>
</comment>
<sequence length="200" mass="21429">MDAEATGECSRSTLWQSCCAVIAPSSAGAGGLARLASTVRTQVECNQTVTEAPGAQSQTAHRWLRGWLTCVTNCVESRLTDGDEGDARAHSSGCGRHWSDEGAQVSPSEPVIDRVVATLLQGAEFVWCCRGAVDKLLCKFMFVLADEAGEVHPPKDALQIEIALTAAAEEHAIRQQIMSDVKEMPRGPTCRLTSLCQGRN</sequence>
<accession>A0AB34K5S1</accession>
<dbReference type="EMBL" id="JBGBPQ010000002">
    <property type="protein sequence ID" value="KAL1527739.1"/>
    <property type="molecule type" value="Genomic_DNA"/>
</dbReference>
<dbReference type="AlphaFoldDB" id="A0AB34K5S1"/>
<name>A0AB34K5S1_PRYPA</name>
<reference evidence="2 3" key="1">
    <citation type="journal article" date="2024" name="Science">
        <title>Giant polyketide synthase enzymes in the biosynthesis of giant marine polyether toxins.</title>
        <authorList>
            <person name="Fallon T.R."/>
            <person name="Shende V.V."/>
            <person name="Wierzbicki I.H."/>
            <person name="Pendleton A.L."/>
            <person name="Watervoot N.F."/>
            <person name="Auber R.P."/>
            <person name="Gonzalez D.J."/>
            <person name="Wisecaver J.H."/>
            <person name="Moore B.S."/>
        </authorList>
    </citation>
    <scope>NUCLEOTIDE SEQUENCE [LARGE SCALE GENOMIC DNA]</scope>
    <source>
        <strain evidence="2 3">12B1</strain>
    </source>
</reference>
<evidence type="ECO:0000256" key="1">
    <source>
        <dbReference type="SAM" id="MobiDB-lite"/>
    </source>
</evidence>
<dbReference type="Proteomes" id="UP001515480">
    <property type="component" value="Unassembled WGS sequence"/>
</dbReference>
<protein>
    <submittedName>
        <fullName evidence="2">Uncharacterized protein</fullName>
    </submittedName>
</protein>
<feature type="region of interest" description="Disordered" evidence="1">
    <location>
        <begin position="81"/>
        <end position="102"/>
    </location>
</feature>
<keyword evidence="3" id="KW-1185">Reference proteome</keyword>